<dbReference type="GO" id="GO:0005524">
    <property type="term" value="F:ATP binding"/>
    <property type="evidence" value="ECO:0007669"/>
    <property type="project" value="InterPro"/>
</dbReference>
<geneLocation type="plastid" evidence="2"/>
<evidence type="ECO:0000259" key="1">
    <source>
        <dbReference type="PROSITE" id="PS51199"/>
    </source>
</evidence>
<keyword evidence="2" id="KW-0934">Plastid</keyword>
<keyword evidence="2" id="KW-0067">ATP-binding</keyword>
<protein>
    <submittedName>
        <fullName evidence="2">Replication helicase subunit</fullName>
    </submittedName>
</protein>
<reference evidence="2" key="2">
    <citation type="submission" date="2019-04" db="EMBL/GenBank/DDBJ databases">
        <authorList>
            <person name="Pasella M."/>
        </authorList>
    </citation>
    <scope>NUCLEOTIDE SEQUENCE</scope>
    <source>
        <strain evidence="2">PD2950_4</strain>
    </source>
</reference>
<dbReference type="InterPro" id="IPR007694">
    <property type="entry name" value="DNA_helicase_DnaB-like_C"/>
</dbReference>
<dbReference type="PANTHER" id="PTHR30153">
    <property type="entry name" value="REPLICATIVE DNA HELICASE DNAB"/>
    <property type="match status" value="1"/>
</dbReference>
<dbReference type="Gene3D" id="3.40.50.300">
    <property type="entry name" value="P-loop containing nucleotide triphosphate hydrolases"/>
    <property type="match status" value="1"/>
</dbReference>
<reference evidence="2" key="1">
    <citation type="journal article" date="2019" name="Mol. Phylogenet. Evol.">
        <title>Morphological evolution and classification of the red algal order Ceramiales inferred using plastid phylogenomics.</title>
        <authorList>
            <person name="Diaz-Tapia P."/>
            <person name="Pasella M.M."/>
            <person name="Verbruggen H."/>
            <person name="Maggs C.A."/>
        </authorList>
    </citation>
    <scope>NUCLEOTIDE SEQUENCE</scope>
    <source>
        <strain evidence="2">PD2950_4</strain>
    </source>
</reference>
<keyword evidence="2" id="KW-0378">Hydrolase</keyword>
<gene>
    <name evidence="2" type="primary">dnaB</name>
</gene>
<dbReference type="Pfam" id="PF03796">
    <property type="entry name" value="DnaB_C"/>
    <property type="match status" value="1"/>
</dbReference>
<feature type="domain" description="SF4 helicase" evidence="1">
    <location>
        <begin position="102"/>
        <end position="283"/>
    </location>
</feature>
<keyword evidence="2" id="KW-0547">Nucleotide-binding</keyword>
<dbReference type="SUPFAM" id="SSF52540">
    <property type="entry name" value="P-loop containing nucleoside triphosphate hydrolases"/>
    <property type="match status" value="1"/>
</dbReference>
<dbReference type="GO" id="GO:0005829">
    <property type="term" value="C:cytosol"/>
    <property type="evidence" value="ECO:0007669"/>
    <property type="project" value="TreeGrafter"/>
</dbReference>
<name>A0A4D6WRU7_9FLOR</name>
<dbReference type="PROSITE" id="PS51199">
    <property type="entry name" value="SF4_HELICASE"/>
    <property type="match status" value="1"/>
</dbReference>
<evidence type="ECO:0000313" key="2">
    <source>
        <dbReference type="EMBL" id="QCI06564.1"/>
    </source>
</evidence>
<keyword evidence="2" id="KW-0347">Helicase</keyword>
<dbReference type="AlphaFoldDB" id="A0A4D6WRU7"/>
<sequence length="283" mass="32874">MKQSQIFIASSDIYIYIEELIKIINFNYIKRLLIQYGHNIIKLAYIPEISNDILYNKASKYLNLTENKIPKTNNIKTFKQLISNFLVDIQYNEKKTKENKKNYQNNISIKSGFKKIDKLTTGLTKGDIIVLAGRPSMGKTSLAINIAYNISYTLKSSVSIFSLEMSSKQILNKFISIACNISTQEINLHNLSIQKWNNIKKKCKKLLDFNIYINDKPNISIDYIEYNSKLLQKEDININLIIIDYLQLIQINNVNNITRSQELSYITRKIKLLAQYLNLPIII</sequence>
<dbReference type="GO" id="GO:0006260">
    <property type="term" value="P:DNA replication"/>
    <property type="evidence" value="ECO:0007669"/>
    <property type="project" value="InterPro"/>
</dbReference>
<proteinExistence type="predicted"/>
<dbReference type="InterPro" id="IPR027417">
    <property type="entry name" value="P-loop_NTPase"/>
</dbReference>
<dbReference type="EMBL" id="MK814656">
    <property type="protein sequence ID" value="QCI06564.1"/>
    <property type="molecule type" value="Genomic_DNA"/>
</dbReference>
<dbReference type="GO" id="GO:0003678">
    <property type="term" value="F:DNA helicase activity"/>
    <property type="evidence" value="ECO:0007669"/>
    <property type="project" value="InterPro"/>
</dbReference>
<accession>A0A4D6WRU7</accession>
<dbReference type="PANTHER" id="PTHR30153:SF2">
    <property type="entry name" value="REPLICATIVE DNA HELICASE"/>
    <property type="match status" value="1"/>
</dbReference>
<organism evidence="2">
    <name type="scientific">Erythroglossum lusitanicum</name>
    <dbReference type="NCBI Taxonomy" id="2575615"/>
    <lineage>
        <taxon>Eukaryota</taxon>
        <taxon>Rhodophyta</taxon>
        <taxon>Florideophyceae</taxon>
        <taxon>Rhodymeniophycidae</taxon>
        <taxon>Ceramiales</taxon>
        <taxon>Delesseriaceae</taxon>
        <taxon>Erythroglossum</taxon>
    </lineage>
</organism>